<evidence type="ECO:0000256" key="7">
    <source>
        <dbReference type="ARBA" id="ARBA00022989"/>
    </source>
</evidence>
<dbReference type="Pfam" id="PF03609">
    <property type="entry name" value="EII-Sor"/>
    <property type="match status" value="1"/>
</dbReference>
<evidence type="ECO:0000256" key="4">
    <source>
        <dbReference type="ARBA" id="ARBA00022597"/>
    </source>
</evidence>
<evidence type="ECO:0000313" key="11">
    <source>
        <dbReference type="Proteomes" id="UP000285456"/>
    </source>
</evidence>
<keyword evidence="4 10" id="KW-0762">Sugar transport</keyword>
<dbReference type="OrthoDB" id="7058816at2"/>
<sequence>MNLLVAALCGILYFIGTSRLGYGLSQATGSPIFYGLILGLVYGEVEKGLIIGATIQLIYIGIIFTGGNMPADQSLAGIIAIPIALQTGMNVEVAVGLAVPFGILGIFIDQLRRITNSYWVSKAEKYAQVMDTRKIFHCAITYPTITIFLLTFTPVFVITLFGANAVTSIMNILPQGIIDGFSVAGGILPALGFAIIIMVIGKREIMPYFFIGFFLVAYLKVDVMAAAAFGFCVAALTMFNSIKQKQKEVN</sequence>
<feature type="transmembrane region" description="Helical" evidence="9">
    <location>
        <begin position="206"/>
        <end position="239"/>
    </location>
</feature>
<proteinExistence type="predicted"/>
<feature type="transmembrane region" description="Helical" evidence="9">
    <location>
        <begin position="78"/>
        <end position="108"/>
    </location>
</feature>
<evidence type="ECO:0000313" key="10">
    <source>
        <dbReference type="EMBL" id="RHW29907.1"/>
    </source>
</evidence>
<keyword evidence="3" id="KW-1003">Cell membrane</keyword>
<dbReference type="PANTHER" id="PTHR32502">
    <property type="entry name" value="N-ACETYLGALACTOSAMINE PERMEASE II COMPONENT-RELATED"/>
    <property type="match status" value="1"/>
</dbReference>
<dbReference type="GO" id="GO:0005886">
    <property type="term" value="C:plasma membrane"/>
    <property type="evidence" value="ECO:0007669"/>
    <property type="project" value="UniProtKB-SubCell"/>
</dbReference>
<keyword evidence="11" id="KW-1185">Reference proteome</keyword>
<dbReference type="Proteomes" id="UP000285456">
    <property type="component" value="Unassembled WGS sequence"/>
</dbReference>
<evidence type="ECO:0000256" key="9">
    <source>
        <dbReference type="SAM" id="Phobius"/>
    </source>
</evidence>
<dbReference type="RefSeq" id="WP_095313836.1">
    <property type="nucleotide sequence ID" value="NZ_JBHTNL010000012.1"/>
</dbReference>
<dbReference type="AlphaFoldDB" id="A0A417YBL1"/>
<dbReference type="GO" id="GO:0009401">
    <property type="term" value="P:phosphoenolpyruvate-dependent sugar phosphotransferase system"/>
    <property type="evidence" value="ECO:0007669"/>
    <property type="project" value="UniProtKB-KW"/>
</dbReference>
<accession>A0A417YBL1</accession>
<keyword evidence="6 9" id="KW-0812">Transmembrane</keyword>
<dbReference type="InterPro" id="IPR050303">
    <property type="entry name" value="GatZ_KbaZ_carbometab"/>
</dbReference>
<dbReference type="EMBL" id="QWEH01000018">
    <property type="protein sequence ID" value="RHW29907.1"/>
    <property type="molecule type" value="Genomic_DNA"/>
</dbReference>
<feature type="transmembrane region" description="Helical" evidence="9">
    <location>
        <begin position="178"/>
        <end position="200"/>
    </location>
</feature>
<dbReference type="InterPro" id="IPR004700">
    <property type="entry name" value="PTS_IIC_man"/>
</dbReference>
<keyword evidence="2" id="KW-0813">Transport</keyword>
<feature type="transmembrane region" description="Helical" evidence="9">
    <location>
        <begin position="47"/>
        <end position="66"/>
    </location>
</feature>
<keyword evidence="5" id="KW-0598">Phosphotransferase system</keyword>
<evidence type="ECO:0000256" key="1">
    <source>
        <dbReference type="ARBA" id="ARBA00004651"/>
    </source>
</evidence>
<organism evidence="10 11">
    <name type="scientific">Oceanobacillus profundus</name>
    <dbReference type="NCBI Taxonomy" id="372463"/>
    <lineage>
        <taxon>Bacteria</taxon>
        <taxon>Bacillati</taxon>
        <taxon>Bacillota</taxon>
        <taxon>Bacilli</taxon>
        <taxon>Bacillales</taxon>
        <taxon>Bacillaceae</taxon>
        <taxon>Oceanobacillus</taxon>
    </lineage>
</organism>
<protein>
    <submittedName>
        <fullName evidence="10">PTS sugar transporter subunit IIC</fullName>
    </submittedName>
</protein>
<name>A0A417YBL1_9BACI</name>
<dbReference type="PANTHER" id="PTHR32502:SF8">
    <property type="entry name" value="N-ACETYLGALACTOSAMINE PERMEASE IIC COMPONENT 1"/>
    <property type="match status" value="1"/>
</dbReference>
<evidence type="ECO:0000256" key="6">
    <source>
        <dbReference type="ARBA" id="ARBA00022692"/>
    </source>
</evidence>
<reference evidence="10 11" key="1">
    <citation type="journal article" date="2007" name="Int. J. Syst. Evol. Microbiol.">
        <title>Oceanobacillus profundus sp. nov., isolated from a deep-sea sediment core.</title>
        <authorList>
            <person name="Kim Y.G."/>
            <person name="Choi D.H."/>
            <person name="Hyun S."/>
            <person name="Cho B.C."/>
        </authorList>
    </citation>
    <scope>NUCLEOTIDE SEQUENCE [LARGE SCALE GENOMIC DNA]</scope>
    <source>
        <strain evidence="10 11">DSM 18246</strain>
    </source>
</reference>
<keyword evidence="7 9" id="KW-1133">Transmembrane helix</keyword>
<keyword evidence="8 9" id="KW-0472">Membrane</keyword>
<evidence type="ECO:0000256" key="8">
    <source>
        <dbReference type="ARBA" id="ARBA00023136"/>
    </source>
</evidence>
<feature type="transmembrane region" description="Helical" evidence="9">
    <location>
        <begin position="140"/>
        <end position="166"/>
    </location>
</feature>
<evidence type="ECO:0000256" key="5">
    <source>
        <dbReference type="ARBA" id="ARBA00022683"/>
    </source>
</evidence>
<evidence type="ECO:0000256" key="2">
    <source>
        <dbReference type="ARBA" id="ARBA00022448"/>
    </source>
</evidence>
<dbReference type="PROSITE" id="PS51106">
    <property type="entry name" value="PTS_EIIC_TYPE_4"/>
    <property type="match status" value="1"/>
</dbReference>
<comment type="subcellular location">
    <subcellularLocation>
        <location evidence="1">Cell membrane</location>
        <topology evidence="1">Multi-pass membrane protein</topology>
    </subcellularLocation>
</comment>
<comment type="caution">
    <text evidence="10">The sequence shown here is derived from an EMBL/GenBank/DDBJ whole genome shotgun (WGS) entry which is preliminary data.</text>
</comment>
<gene>
    <name evidence="10" type="ORF">D1B32_19835</name>
</gene>
<evidence type="ECO:0000256" key="3">
    <source>
        <dbReference type="ARBA" id="ARBA00022475"/>
    </source>
</evidence>